<dbReference type="Proteomes" id="UP001153709">
    <property type="component" value="Chromosome 6"/>
</dbReference>
<evidence type="ECO:0008006" key="3">
    <source>
        <dbReference type="Google" id="ProtNLM"/>
    </source>
</evidence>
<name>A0A9N9T5U8_DIABA</name>
<organism evidence="1 2">
    <name type="scientific">Diabrotica balteata</name>
    <name type="common">Banded cucumber beetle</name>
    <dbReference type="NCBI Taxonomy" id="107213"/>
    <lineage>
        <taxon>Eukaryota</taxon>
        <taxon>Metazoa</taxon>
        <taxon>Ecdysozoa</taxon>
        <taxon>Arthropoda</taxon>
        <taxon>Hexapoda</taxon>
        <taxon>Insecta</taxon>
        <taxon>Pterygota</taxon>
        <taxon>Neoptera</taxon>
        <taxon>Endopterygota</taxon>
        <taxon>Coleoptera</taxon>
        <taxon>Polyphaga</taxon>
        <taxon>Cucujiformia</taxon>
        <taxon>Chrysomeloidea</taxon>
        <taxon>Chrysomelidae</taxon>
        <taxon>Galerucinae</taxon>
        <taxon>Diabroticina</taxon>
        <taxon>Diabroticites</taxon>
        <taxon>Diabrotica</taxon>
    </lineage>
</organism>
<dbReference type="PANTHER" id="PTHR46289:SF14">
    <property type="entry name" value="DUF4371 DOMAIN-CONTAINING PROTEIN"/>
    <property type="match status" value="1"/>
</dbReference>
<dbReference type="OrthoDB" id="10072079at2759"/>
<evidence type="ECO:0000313" key="1">
    <source>
        <dbReference type="EMBL" id="CAG9836081.1"/>
    </source>
</evidence>
<dbReference type="AlphaFoldDB" id="A0A9N9T5U8"/>
<sequence>MCNIFSLTLPFSKLLQKPDIDLKCALKHFTDITKALASQRNTAIVCFKDLFQEAKDIAEKTNFDISIPRISQVQKNRANHTIKDPETYFRVSVFLSILDSLIEDTKSCSPEETLEFYNFHVCMPEYLITVITNSIQNMFEKIECLVRRYSELFDMSQAEMKCLLKGELQLWEMQWKDTDEFTKTALDALDSCNRDLFPTVSKLLLVLATLPISNASAEHLPSRSTISTIKMPEQEELQDEAETDSKIVKAEEESLNVQVSYEKQAPKRSIFETPQLPQKKRMNVLLHLLLWIIS</sequence>
<protein>
    <recommendedName>
        <fullName evidence="3">Repressor of the inhibitor of the protein kinase</fullName>
    </recommendedName>
</protein>
<gene>
    <name evidence="1" type="ORF">DIABBA_LOCUS9201</name>
</gene>
<dbReference type="PANTHER" id="PTHR46289">
    <property type="entry name" value="52 KDA REPRESSOR OF THE INHIBITOR OF THE PROTEIN KINASE-LIKE PROTEIN-RELATED"/>
    <property type="match status" value="1"/>
</dbReference>
<dbReference type="InterPro" id="IPR052958">
    <property type="entry name" value="IFN-induced_PKR_regulator"/>
</dbReference>
<reference evidence="1" key="1">
    <citation type="submission" date="2022-01" db="EMBL/GenBank/DDBJ databases">
        <authorList>
            <person name="King R."/>
        </authorList>
    </citation>
    <scope>NUCLEOTIDE SEQUENCE</scope>
</reference>
<evidence type="ECO:0000313" key="2">
    <source>
        <dbReference type="Proteomes" id="UP001153709"/>
    </source>
</evidence>
<proteinExistence type="predicted"/>
<keyword evidence="2" id="KW-1185">Reference proteome</keyword>
<accession>A0A9N9T5U8</accession>
<dbReference type="EMBL" id="OU898281">
    <property type="protein sequence ID" value="CAG9836081.1"/>
    <property type="molecule type" value="Genomic_DNA"/>
</dbReference>